<protein>
    <submittedName>
        <fullName evidence="1">Uncharacterized protein</fullName>
    </submittedName>
</protein>
<name>A0A6L5WKR1_9BACT</name>
<evidence type="ECO:0000313" key="2">
    <source>
        <dbReference type="Proteomes" id="UP000476338"/>
    </source>
</evidence>
<sequence>MEKRYRWKKEDVSSLHFPVYFNKENNEIIIDDEITNVTNKGDYIKIIPYQTKVVLGRWTWAKQTMREKKRIFDG</sequence>
<reference evidence="1 2" key="2">
    <citation type="submission" date="2020-03" db="EMBL/GenBank/DDBJ databases">
        <title>Campylobacter portucalensis sp. nov., a new species of Campylobacter isolated from the reproductive tract of bulls.</title>
        <authorList>
            <person name="Silva M.F."/>
            <person name="Pereira G."/>
            <person name="Carneiro C."/>
            <person name="Hemphill A."/>
            <person name="Mateus L."/>
            <person name="Lopes-Da-Costa L."/>
            <person name="Silva E."/>
        </authorList>
    </citation>
    <scope>NUCLEOTIDE SEQUENCE [LARGE SCALE GENOMIC DNA]</scope>
    <source>
        <strain evidence="1 2">FMV-PI01</strain>
    </source>
</reference>
<comment type="caution">
    <text evidence="1">The sequence shown here is derived from an EMBL/GenBank/DDBJ whole genome shotgun (WGS) entry which is preliminary data.</text>
</comment>
<reference evidence="1 2" key="1">
    <citation type="submission" date="2019-09" db="EMBL/GenBank/DDBJ databases">
        <authorList>
            <person name="Silva M."/>
            <person name="Pereira G."/>
            <person name="Lopes-Da-Costa L."/>
            <person name="Silva E."/>
        </authorList>
    </citation>
    <scope>NUCLEOTIDE SEQUENCE [LARGE SCALE GENOMIC DNA]</scope>
    <source>
        <strain evidence="1 2">FMV-PI01</strain>
    </source>
</reference>
<dbReference type="AlphaFoldDB" id="A0A6L5WKR1"/>
<accession>A0A6L5WKR1</accession>
<dbReference type="RefSeq" id="WP_154570701.1">
    <property type="nucleotide sequence ID" value="NZ_VWSJ01000012.1"/>
</dbReference>
<organism evidence="1 2">
    <name type="scientific">Campylobacter portucalensis</name>
    <dbReference type="NCBI Taxonomy" id="2608384"/>
    <lineage>
        <taxon>Bacteria</taxon>
        <taxon>Pseudomonadati</taxon>
        <taxon>Campylobacterota</taxon>
        <taxon>Epsilonproteobacteria</taxon>
        <taxon>Campylobacterales</taxon>
        <taxon>Campylobacteraceae</taxon>
        <taxon>Campylobacter</taxon>
    </lineage>
</organism>
<gene>
    <name evidence="1" type="ORF">F1B92_04455</name>
</gene>
<evidence type="ECO:0000313" key="1">
    <source>
        <dbReference type="EMBL" id="MSN96433.1"/>
    </source>
</evidence>
<keyword evidence="2" id="KW-1185">Reference proteome</keyword>
<dbReference type="Proteomes" id="UP000476338">
    <property type="component" value="Unassembled WGS sequence"/>
</dbReference>
<dbReference type="EMBL" id="VWSJ01000012">
    <property type="protein sequence ID" value="MSN96433.1"/>
    <property type="molecule type" value="Genomic_DNA"/>
</dbReference>
<proteinExistence type="predicted"/>